<dbReference type="EMBL" id="RBZU01000009">
    <property type="protein sequence ID" value="RKP50342.1"/>
    <property type="molecule type" value="Genomic_DNA"/>
</dbReference>
<sequence>MSALDSLDDSPVSGIRRVLMCVPARDPLALRSAYLVKRLRLAGIDAVEERTDAVRRSIVATVTLDTLRIEVGVEASHWCAWCLEGGERLAFDAMHASYLLATFERHMNARPTMLGRFGLRAWRAKAIESVPRTRSRVVLQTSDGLALAWMGPTHEVVEWCGIQGSVSSDARVDGIAVDVALRIGRSAMTYATCARIARGDVLLIQSVESCVVAVGHAWGEFEINEGTWMMYPFDEVRESAGPAQTGFGESHGARDSRAPDGASIGASVGAGIGVNCLDAIRVEFEFVLDRRRMTIGDLRTVEAGATFALTPGVSWRDAPDDTHGCDARRYCVQLCVNGQVIGEGELVALGETLAVQVTRMVNVSGELGACQTDSN</sequence>
<comment type="caution">
    <text evidence="2">The sequence shown here is derived from an EMBL/GenBank/DDBJ whole genome shotgun (WGS) entry which is preliminary data.</text>
</comment>
<proteinExistence type="predicted"/>
<dbReference type="Proteomes" id="UP000270342">
    <property type="component" value="Unassembled WGS sequence"/>
</dbReference>
<reference evidence="2 3" key="1">
    <citation type="submission" date="2018-10" db="EMBL/GenBank/DDBJ databases">
        <title>Robbsia sp. DHC34, isolated from soil.</title>
        <authorList>
            <person name="Gao Z.-H."/>
            <person name="Qiu L.-H."/>
        </authorList>
    </citation>
    <scope>NUCLEOTIDE SEQUENCE [LARGE SCALE GENOMIC DNA]</scope>
    <source>
        <strain evidence="2 3">DHC34</strain>
    </source>
</reference>
<dbReference type="SUPFAM" id="SSF101801">
    <property type="entry name" value="Surface presentation of antigens (SPOA)"/>
    <property type="match status" value="1"/>
</dbReference>
<dbReference type="Pfam" id="PF26304">
    <property type="entry name" value="FliMN_C_rel"/>
    <property type="match status" value="1"/>
</dbReference>
<evidence type="ECO:0000313" key="2">
    <source>
        <dbReference type="EMBL" id="RKP50342.1"/>
    </source>
</evidence>
<evidence type="ECO:0000313" key="3">
    <source>
        <dbReference type="Proteomes" id="UP000270342"/>
    </source>
</evidence>
<gene>
    <name evidence="2" type="ORF">D7S86_19760</name>
</gene>
<feature type="domain" description="SpaO FliM/N C-terminal related" evidence="1">
    <location>
        <begin position="174"/>
        <end position="230"/>
    </location>
</feature>
<name>A0A494XKS7_9BURK</name>
<dbReference type="InterPro" id="IPR036429">
    <property type="entry name" value="SpoA-like_sf"/>
</dbReference>
<dbReference type="InterPro" id="IPR058805">
    <property type="entry name" value="SpaO_FliMN_C_rel"/>
</dbReference>
<dbReference type="AlphaFoldDB" id="A0A494XKS7"/>
<evidence type="ECO:0000259" key="1">
    <source>
        <dbReference type="Pfam" id="PF26304"/>
    </source>
</evidence>
<protein>
    <recommendedName>
        <fullName evidence="1">SpaO FliM/N C-terminal related domain-containing protein</fullName>
    </recommendedName>
</protein>
<dbReference type="RefSeq" id="WP_121088560.1">
    <property type="nucleotide sequence ID" value="NZ_RBZU01000009.1"/>
</dbReference>
<accession>A0A494XKS7</accession>
<keyword evidence="3" id="KW-1185">Reference proteome</keyword>
<dbReference type="Gene3D" id="2.30.330.10">
    <property type="entry name" value="SpoA-like"/>
    <property type="match status" value="1"/>
</dbReference>
<organism evidence="2 3">
    <name type="scientific">Pararobbsia silviterrae</name>
    <dbReference type="NCBI Taxonomy" id="1792498"/>
    <lineage>
        <taxon>Bacteria</taxon>
        <taxon>Pseudomonadati</taxon>
        <taxon>Pseudomonadota</taxon>
        <taxon>Betaproteobacteria</taxon>
        <taxon>Burkholderiales</taxon>
        <taxon>Burkholderiaceae</taxon>
        <taxon>Pararobbsia</taxon>
    </lineage>
</organism>
<dbReference type="OrthoDB" id="6561483at2"/>